<feature type="domain" description="Fork-head" evidence="9">
    <location>
        <begin position="307"/>
        <end position="404"/>
    </location>
</feature>
<dbReference type="Pfam" id="PF00250">
    <property type="entry name" value="Forkhead"/>
    <property type="match status" value="1"/>
</dbReference>
<dbReference type="InterPro" id="IPR036388">
    <property type="entry name" value="WH-like_DNA-bd_sf"/>
</dbReference>
<feature type="compositionally biased region" description="Acidic residues" evidence="8">
    <location>
        <begin position="170"/>
        <end position="204"/>
    </location>
</feature>
<feature type="DNA-binding region" description="Fork-head" evidence="7">
    <location>
        <begin position="307"/>
        <end position="404"/>
    </location>
</feature>
<dbReference type="OrthoDB" id="10070006at2759"/>
<dbReference type="InterPro" id="IPR049624">
    <property type="entry name" value="FOXN1_4"/>
</dbReference>
<accession>A0A154PC92</accession>
<evidence type="ECO:0000313" key="10">
    <source>
        <dbReference type="EMBL" id="KZC08888.1"/>
    </source>
</evidence>
<evidence type="ECO:0000313" key="11">
    <source>
        <dbReference type="Proteomes" id="UP000076502"/>
    </source>
</evidence>
<keyword evidence="2" id="KW-0217">Developmental protein</keyword>
<comment type="subcellular location">
    <subcellularLocation>
        <location evidence="1 7">Nucleus</location>
    </subcellularLocation>
</comment>
<dbReference type="EMBL" id="KQ434857">
    <property type="protein sequence ID" value="KZC08888.1"/>
    <property type="molecule type" value="Genomic_DNA"/>
</dbReference>
<dbReference type="Proteomes" id="UP000076502">
    <property type="component" value="Unassembled WGS sequence"/>
</dbReference>
<dbReference type="AlphaFoldDB" id="A0A154PC92"/>
<evidence type="ECO:0000256" key="4">
    <source>
        <dbReference type="ARBA" id="ARBA00023125"/>
    </source>
</evidence>
<dbReference type="PROSITE" id="PS00658">
    <property type="entry name" value="FORK_HEAD_2"/>
    <property type="match status" value="1"/>
</dbReference>
<dbReference type="PANTHER" id="PTHR46721:SF3">
    <property type="entry name" value="FORKHEAD BOX N1"/>
    <property type="match status" value="1"/>
</dbReference>
<keyword evidence="5" id="KW-0804">Transcription</keyword>
<dbReference type="PANTHER" id="PTHR46721">
    <property type="entry name" value="FORKHEAD BOX PROTEIN N1"/>
    <property type="match status" value="1"/>
</dbReference>
<dbReference type="STRING" id="178035.A0A154PC92"/>
<keyword evidence="6 7" id="KW-0539">Nucleus</keyword>
<evidence type="ECO:0000259" key="9">
    <source>
        <dbReference type="PROSITE" id="PS50039"/>
    </source>
</evidence>
<dbReference type="Gene3D" id="1.10.10.10">
    <property type="entry name" value="Winged helix-like DNA-binding domain superfamily/Winged helix DNA-binding domain"/>
    <property type="match status" value="1"/>
</dbReference>
<evidence type="ECO:0000256" key="3">
    <source>
        <dbReference type="ARBA" id="ARBA00023015"/>
    </source>
</evidence>
<dbReference type="FunFam" id="1.10.10.10:FF:000122">
    <property type="entry name" value="Forkhead box protein N1"/>
    <property type="match status" value="1"/>
</dbReference>
<dbReference type="GO" id="GO:0000976">
    <property type="term" value="F:transcription cis-regulatory region binding"/>
    <property type="evidence" value="ECO:0007669"/>
    <property type="project" value="TreeGrafter"/>
</dbReference>
<name>A0A154PC92_DUFNO</name>
<dbReference type="OMA" id="HIRKQIY"/>
<feature type="region of interest" description="Disordered" evidence="8">
    <location>
        <begin position="124"/>
        <end position="215"/>
    </location>
</feature>
<keyword evidence="3" id="KW-0805">Transcription regulation</keyword>
<evidence type="ECO:0000256" key="2">
    <source>
        <dbReference type="ARBA" id="ARBA00022473"/>
    </source>
</evidence>
<dbReference type="SMART" id="SM00339">
    <property type="entry name" value="FH"/>
    <property type="match status" value="1"/>
</dbReference>
<sequence length="560" mass="62509">MLDTESRHSTGLDQGPSRDPWLTMDYYLGTDSLSLQEMLDVDIKCEIEGVIGGHPELGFNFTDMSTLEMDDDPIGCQNDLSGWFGSTSLLNGNSNSSNSNFNLDLSGGDAASIMVNPNSVMPHIAVRSPTPSNARRHFAFSPKRDIKEERIDVEDDDEEDENEAGSCTENENDNEQEQDIENDTETEQYENDITETEDDTEDEQEIAKPVTPTKSKTVVAITTAKTTSPQFARTPQTTTPKLNGVQSIRVQNFKVLQSPSQTSQHLRKQIYNNNVHVSPGTTATVAAVMKREKEFDLSDYDDKAYPKPAYSYSCLIAMALKNSQTGSLPVSEIYNFMCEHFPYFKTAPNGWKNSVRHNLSLNKCFEKIEKPAGNGNQRKGCLWAINPAKVAKMDEEVQKWSRKDPLAIKKAMICPDHLELLERGEMKYAGSGDMSEETESSGDEAVEESTTYDESVHSHIAANSVTDSYDESSQDCDIDIVEHLYDEIDIEDNKEALHMQLNISKQEAFEYELSPSTKRQKTLTGAIQGNYVYQPVTTSRRKTPLLLRAGAGNGSFLKID</sequence>
<gene>
    <name evidence="10" type="ORF">WN55_11391</name>
</gene>
<dbReference type="SUPFAM" id="SSF46785">
    <property type="entry name" value="Winged helix' DNA-binding domain"/>
    <property type="match status" value="1"/>
</dbReference>
<dbReference type="GO" id="GO:0000981">
    <property type="term" value="F:DNA-binding transcription factor activity, RNA polymerase II-specific"/>
    <property type="evidence" value="ECO:0007669"/>
    <property type="project" value="TreeGrafter"/>
</dbReference>
<organism evidence="10 11">
    <name type="scientific">Dufourea novaeangliae</name>
    <name type="common">Sweat bee</name>
    <dbReference type="NCBI Taxonomy" id="178035"/>
    <lineage>
        <taxon>Eukaryota</taxon>
        <taxon>Metazoa</taxon>
        <taxon>Ecdysozoa</taxon>
        <taxon>Arthropoda</taxon>
        <taxon>Hexapoda</taxon>
        <taxon>Insecta</taxon>
        <taxon>Pterygota</taxon>
        <taxon>Neoptera</taxon>
        <taxon>Endopterygota</taxon>
        <taxon>Hymenoptera</taxon>
        <taxon>Apocrita</taxon>
        <taxon>Aculeata</taxon>
        <taxon>Apoidea</taxon>
        <taxon>Anthophila</taxon>
        <taxon>Halictidae</taxon>
        <taxon>Rophitinae</taxon>
        <taxon>Dufourea</taxon>
    </lineage>
</organism>
<dbReference type="PRINTS" id="PR00053">
    <property type="entry name" value="FORKHEAD"/>
</dbReference>
<dbReference type="InterPro" id="IPR036390">
    <property type="entry name" value="WH_DNA-bd_sf"/>
</dbReference>
<feature type="region of interest" description="Disordered" evidence="8">
    <location>
        <begin position="429"/>
        <end position="457"/>
    </location>
</feature>
<evidence type="ECO:0000256" key="5">
    <source>
        <dbReference type="ARBA" id="ARBA00023163"/>
    </source>
</evidence>
<dbReference type="PROSITE" id="PS50039">
    <property type="entry name" value="FORK_HEAD_3"/>
    <property type="match status" value="1"/>
</dbReference>
<dbReference type="InterPro" id="IPR001766">
    <property type="entry name" value="Fork_head_dom"/>
</dbReference>
<evidence type="ECO:0000256" key="6">
    <source>
        <dbReference type="ARBA" id="ARBA00023242"/>
    </source>
</evidence>
<evidence type="ECO:0000256" key="1">
    <source>
        <dbReference type="ARBA" id="ARBA00004123"/>
    </source>
</evidence>
<evidence type="ECO:0000256" key="8">
    <source>
        <dbReference type="SAM" id="MobiDB-lite"/>
    </source>
</evidence>
<keyword evidence="11" id="KW-1185">Reference proteome</keyword>
<feature type="compositionally biased region" description="Acidic residues" evidence="8">
    <location>
        <begin position="434"/>
        <end position="451"/>
    </location>
</feature>
<dbReference type="InterPro" id="IPR030456">
    <property type="entry name" value="TF_fork_head_CS_2"/>
</dbReference>
<evidence type="ECO:0000256" key="7">
    <source>
        <dbReference type="PROSITE-ProRule" id="PRU00089"/>
    </source>
</evidence>
<protein>
    <submittedName>
        <fullName evidence="10">Forkhead box protein N4</fullName>
    </submittedName>
</protein>
<dbReference type="CDD" id="cd20030">
    <property type="entry name" value="FH_FOXN1-like"/>
    <property type="match status" value="1"/>
</dbReference>
<feature type="compositionally biased region" description="Acidic residues" evidence="8">
    <location>
        <begin position="151"/>
        <end position="163"/>
    </location>
</feature>
<dbReference type="GO" id="GO:0005634">
    <property type="term" value="C:nucleus"/>
    <property type="evidence" value="ECO:0007669"/>
    <property type="project" value="UniProtKB-SubCell"/>
</dbReference>
<keyword evidence="4 7" id="KW-0238">DNA-binding</keyword>
<reference evidence="10 11" key="1">
    <citation type="submission" date="2015-07" db="EMBL/GenBank/DDBJ databases">
        <title>The genome of Dufourea novaeangliae.</title>
        <authorList>
            <person name="Pan H."/>
            <person name="Kapheim K."/>
        </authorList>
    </citation>
    <scope>NUCLEOTIDE SEQUENCE [LARGE SCALE GENOMIC DNA]</scope>
    <source>
        <strain evidence="10">0120121106</strain>
        <tissue evidence="10">Whole body</tissue>
    </source>
</reference>
<proteinExistence type="predicted"/>